<sequence>MASSLEMEVEENNISIQEAEAEAIAAAAGESVAAIAEGGEVGTAEQQASEGLIREDDDAVAYGFGRPDLQKKKPLVGSVDHYERHVFLCYHAAESWPAKIEKGAYEPLPNSMVSALRNRKTDMPKKTRLTIAEGHDEPVATNGDVLIFPDMVKYKGLGESDVESFVDEVLVAGKEWALGSPEPLTGFHVFICGHGSRDKRCGTCGPPLKETFSEELSKLLLKDQVFVRLCSHIGGHKYAGNVIIFGHSENGIVTGHWYGYVTPDDVPELIEQHICQGRIIDRLWRGQMGLTEDEQKERLQERIAAGSTVENEVQRECACAEVGEQGATNGTLYENGSLSQDKKSCQKCAPILMPRIGSRDLTKMCGDAEAEEAATLSQPLPKDKKSRVGKFFKMPQWVEYWEADDTKVVLAVAGAATCVVLAYHLYRTSANQQ</sequence>
<dbReference type="PANTHER" id="PTHR31902:SF14">
    <property type="entry name" value="ACTIN PATCHES DISTAL PROTEIN 1"/>
    <property type="match status" value="1"/>
</dbReference>
<evidence type="ECO:0000313" key="2">
    <source>
        <dbReference type="Proteomes" id="UP001497512"/>
    </source>
</evidence>
<dbReference type="InterPro" id="IPR009737">
    <property type="entry name" value="Aim32/Apd1-like"/>
</dbReference>
<organism evidence="1 2">
    <name type="scientific">Sphagnum troendelagicum</name>
    <dbReference type="NCBI Taxonomy" id="128251"/>
    <lineage>
        <taxon>Eukaryota</taxon>
        <taxon>Viridiplantae</taxon>
        <taxon>Streptophyta</taxon>
        <taxon>Embryophyta</taxon>
        <taxon>Bryophyta</taxon>
        <taxon>Sphagnophytina</taxon>
        <taxon>Sphagnopsida</taxon>
        <taxon>Sphagnales</taxon>
        <taxon>Sphagnaceae</taxon>
        <taxon>Sphagnum</taxon>
    </lineage>
</organism>
<evidence type="ECO:0008006" key="3">
    <source>
        <dbReference type="Google" id="ProtNLM"/>
    </source>
</evidence>
<evidence type="ECO:0000313" key="1">
    <source>
        <dbReference type="EMBL" id="CAK9191115.1"/>
    </source>
</evidence>
<protein>
    <recommendedName>
        <fullName evidence="3">Sucrase</fullName>
    </recommendedName>
</protein>
<gene>
    <name evidence="1" type="ORF">CSSPTR1EN2_LOCUS1229</name>
</gene>
<dbReference type="PANTHER" id="PTHR31902">
    <property type="entry name" value="ACTIN PATCHES DISTAL PROTEIN 1"/>
    <property type="match status" value="1"/>
</dbReference>
<dbReference type="SUPFAM" id="SSF52833">
    <property type="entry name" value="Thioredoxin-like"/>
    <property type="match status" value="1"/>
</dbReference>
<accession>A0ABP0TBC3</accession>
<dbReference type="CDD" id="cd03062">
    <property type="entry name" value="TRX_Fd_Sucrase"/>
    <property type="match status" value="1"/>
</dbReference>
<name>A0ABP0TBC3_9BRYO</name>
<dbReference type="Pfam" id="PF06999">
    <property type="entry name" value="Suc_Fer-like"/>
    <property type="match status" value="1"/>
</dbReference>
<dbReference type="EMBL" id="OZ019893">
    <property type="protein sequence ID" value="CAK9191115.1"/>
    <property type="molecule type" value="Genomic_DNA"/>
</dbReference>
<keyword evidence="2" id="KW-1185">Reference proteome</keyword>
<dbReference type="Proteomes" id="UP001497512">
    <property type="component" value="Chromosome 1"/>
</dbReference>
<dbReference type="InterPro" id="IPR036249">
    <property type="entry name" value="Thioredoxin-like_sf"/>
</dbReference>
<proteinExistence type="predicted"/>
<dbReference type="Gene3D" id="3.40.30.10">
    <property type="entry name" value="Glutaredoxin"/>
    <property type="match status" value="1"/>
</dbReference>
<reference evidence="1 2" key="1">
    <citation type="submission" date="2024-02" db="EMBL/GenBank/DDBJ databases">
        <authorList>
            <consortium name="ELIXIR-Norway"/>
            <consortium name="Elixir Norway"/>
        </authorList>
    </citation>
    <scope>NUCLEOTIDE SEQUENCE [LARGE SCALE GENOMIC DNA]</scope>
</reference>